<feature type="signal peptide" evidence="3">
    <location>
        <begin position="1"/>
        <end position="31"/>
    </location>
</feature>
<dbReference type="InterPro" id="IPR012332">
    <property type="entry name" value="Autotransporter_pectin_lyase_C"/>
</dbReference>
<keyword evidence="3" id="KW-0732">Signal</keyword>
<feature type="compositionally biased region" description="Gly residues" evidence="1">
    <location>
        <begin position="640"/>
        <end position="654"/>
    </location>
</feature>
<dbReference type="Proteomes" id="UP000477285">
    <property type="component" value="Unassembled WGS sequence"/>
</dbReference>
<sequence length="711" mass="73120">MGGHTMRKKQLFALLMAGALSVGMAPTATFAADTAAETSAEGELEGELDSADTEEPSEDPAETPEEPAEDPAETPEDPAETPAETTADPTEAPAAEETDEQAAEAGSAIIVNGHSYSTLAEAFEAVPESADMTDETKYVKVKGDIEISATVDVPSNKNIMLVAAEDATIKRAAGFIGSMFTVNGGNLQMAGSAEDAATGAVDSTLIVDGTGEGVTGSIVEVISGNYALSDGATLTGNTTTGDGSAINNSANAYLLGGTITANSTTGNGGAINNAAGANVYLQNGTITANSAAAGGAIYSEGTVNIQGTLSVTGNTVTNSFEAASNLVLAKDGVINVSGAVTGSAIGVAVQEANAGRTVVKLGDAVTDVKLADVLSQITYEGDSSLKIGEDGTLVSTTEPSPTPTPAEEKLKVTGKECKWSGSGTVKIKFQSNVKGTYYIDWVKRGEKAPTIDTSRVGAPIEADTNVTAKVTDLPDYDVDIYVCVISDKDKSNYGSVMFQPDSKERPVTPTPSHTPVVPDVKESVVQGFEKALVFYPNTFYDFKVIGAGTQNNNPGEGDVRWVPVGWSMSSNPSTWNTSWKIGAKSGIYTDAEKAYTIYIKYAKQVYSGNDWQETDASEVLPYQFKAAPLTQATTTPGANGTSGDGTGSGDGTTDGGTTDVTPTTYADGTNGTAKSAVSTGDESPVGTMLALAAASVLAGGYVLIRRRKKEM</sequence>
<keyword evidence="2" id="KW-0472">Membrane</keyword>
<comment type="caution">
    <text evidence="4">The sequence shown here is derived from an EMBL/GenBank/DDBJ whole genome shotgun (WGS) entry which is preliminary data.</text>
</comment>
<accession>A0A6L8T058</accession>
<feature type="chain" id="PRO_5026857391" evidence="3">
    <location>
        <begin position="32"/>
        <end position="711"/>
    </location>
</feature>
<dbReference type="NCBIfam" id="TIGR01167">
    <property type="entry name" value="LPXTG_anchor"/>
    <property type="match status" value="1"/>
</dbReference>
<feature type="compositionally biased region" description="Polar residues" evidence="1">
    <location>
        <begin position="670"/>
        <end position="681"/>
    </location>
</feature>
<feature type="compositionally biased region" description="Acidic residues" evidence="1">
    <location>
        <begin position="40"/>
        <end position="79"/>
    </location>
</feature>
<protein>
    <submittedName>
        <fullName evidence="4">LPXTG cell wall anchor domain-containing protein</fullName>
    </submittedName>
</protein>
<feature type="region of interest" description="Disordered" evidence="1">
    <location>
        <begin position="32"/>
        <end position="104"/>
    </location>
</feature>
<feature type="transmembrane region" description="Helical" evidence="2">
    <location>
        <begin position="685"/>
        <end position="704"/>
    </location>
</feature>
<feature type="compositionally biased region" description="Low complexity" evidence="1">
    <location>
        <begin position="80"/>
        <end position="93"/>
    </location>
</feature>
<evidence type="ECO:0000256" key="1">
    <source>
        <dbReference type="SAM" id="MobiDB-lite"/>
    </source>
</evidence>
<keyword evidence="2" id="KW-0812">Transmembrane</keyword>
<dbReference type="AlphaFoldDB" id="A0A6L8T058"/>
<organism evidence="4 5">
    <name type="scientific">Blautia wexlerae</name>
    <dbReference type="NCBI Taxonomy" id="418240"/>
    <lineage>
        <taxon>Bacteria</taxon>
        <taxon>Bacillati</taxon>
        <taxon>Bacillota</taxon>
        <taxon>Clostridia</taxon>
        <taxon>Lachnospirales</taxon>
        <taxon>Lachnospiraceae</taxon>
        <taxon>Blautia</taxon>
    </lineage>
</organism>
<evidence type="ECO:0000256" key="3">
    <source>
        <dbReference type="SAM" id="SignalP"/>
    </source>
</evidence>
<feature type="compositionally biased region" description="Low complexity" evidence="1">
    <location>
        <begin position="655"/>
        <end position="669"/>
    </location>
</feature>
<feature type="region of interest" description="Disordered" evidence="1">
    <location>
        <begin position="632"/>
        <end position="681"/>
    </location>
</feature>
<dbReference type="Gene3D" id="2.160.20.20">
    <property type="match status" value="1"/>
</dbReference>
<reference evidence="4 5" key="1">
    <citation type="journal article" date="2019" name="Nat. Med.">
        <title>A library of human gut bacterial isolates paired with longitudinal multiomics data enables mechanistic microbiome research.</title>
        <authorList>
            <person name="Poyet M."/>
            <person name="Groussin M."/>
            <person name="Gibbons S.M."/>
            <person name="Avila-Pacheco J."/>
            <person name="Jiang X."/>
            <person name="Kearney S.M."/>
            <person name="Perrotta A.R."/>
            <person name="Berdy B."/>
            <person name="Zhao S."/>
            <person name="Lieberman T.D."/>
            <person name="Swanson P.K."/>
            <person name="Smith M."/>
            <person name="Roesemann S."/>
            <person name="Alexander J.E."/>
            <person name="Rich S.A."/>
            <person name="Livny J."/>
            <person name="Vlamakis H."/>
            <person name="Clish C."/>
            <person name="Bullock K."/>
            <person name="Deik A."/>
            <person name="Scott J."/>
            <person name="Pierce K.A."/>
            <person name="Xavier R.J."/>
            <person name="Alm E.J."/>
        </authorList>
    </citation>
    <scope>NUCLEOTIDE SEQUENCE [LARGE SCALE GENOMIC DNA]</scope>
    <source>
        <strain evidence="4 5">BIOML-A1</strain>
    </source>
</reference>
<evidence type="ECO:0000313" key="5">
    <source>
        <dbReference type="Proteomes" id="UP000477285"/>
    </source>
</evidence>
<keyword evidence="2" id="KW-1133">Transmembrane helix</keyword>
<proteinExistence type="predicted"/>
<evidence type="ECO:0000313" key="4">
    <source>
        <dbReference type="EMBL" id="MZL32806.1"/>
    </source>
</evidence>
<dbReference type="InterPro" id="IPR011050">
    <property type="entry name" value="Pectin_lyase_fold/virulence"/>
</dbReference>
<dbReference type="EMBL" id="WWVQ01000010">
    <property type="protein sequence ID" value="MZL32806.1"/>
    <property type="molecule type" value="Genomic_DNA"/>
</dbReference>
<evidence type="ECO:0000256" key="2">
    <source>
        <dbReference type="SAM" id="Phobius"/>
    </source>
</evidence>
<name>A0A6L8T058_9FIRM</name>
<dbReference type="SUPFAM" id="SSF51126">
    <property type="entry name" value="Pectin lyase-like"/>
    <property type="match status" value="1"/>
</dbReference>
<gene>
    <name evidence="4" type="ORF">GT728_06190</name>
</gene>